<dbReference type="GO" id="GO:0106300">
    <property type="term" value="P:protein-DNA covalent cross-linking repair"/>
    <property type="evidence" value="ECO:0007669"/>
    <property type="project" value="InterPro"/>
</dbReference>
<sequence length="602" mass="67746">MAAGLKCLVEVISLFSAITLKHNEKDDEAGVAPAQIRQELSRTLPSKTADSWIGEEKYRTSYNVAPTRYQPVIRAEAMTNTYVVHLMRWGLIPRHTKAMPDSNSVLKSINARDDSLFMGPTGKAMFSHSKNHKRCILLAEGFYEWRRRGKERTPFYTKRRDGQLMLMAAIYDVAQIQGSEEPLYTYATITTNASPQLEWLHDRMPVLLPNHDQEKISMWLDPNLSWNTTLEAMLRPSSECVDIEDPTEGEGSVLKSLYALETYQVDDKVNNVRNDSPDFAKPWNSSSNKKTLNRFFLSKPTPADHHSTSSSDMKTSIKKEDHGDGQHERIETRDESQEHLEQEVKQKTGSKPTERNSEQVQVPVTMDDKSRDAELVQQSKGYPRNAPDPQSLSEEGQGYQEDQGDQEDMDLKHALELSWKEQDKHEVTKISADNKNNELRLSATNAFARDGFKTEVDSSGSVDLLERRRRKQQQEEEEMNKVLEFSRLQAIAEGHKGVDISDSTSIPQDEKVVEPLAKREQEELEWAIAASLNDAEGHSAAAASSPPLSSQESKKSISSAPSTPRKRKPDANAPPSPVSASKKGRPTQDSKITNFFQPAPPS</sequence>
<keyword evidence="4" id="KW-0378">Hydrolase</keyword>
<accession>A0A9P6M925</accession>
<dbReference type="OrthoDB" id="2111841at2759"/>
<proteinExistence type="inferred from homology"/>
<dbReference type="InterPro" id="IPR003903">
    <property type="entry name" value="UIM_dom"/>
</dbReference>
<feature type="compositionally biased region" description="Low complexity" evidence="8">
    <location>
        <begin position="539"/>
        <end position="562"/>
    </location>
</feature>
<comment type="caution">
    <text evidence="9">The sequence shown here is derived from an EMBL/GenBank/DDBJ whole genome shotgun (WGS) entry which is preliminary data.</text>
</comment>
<evidence type="ECO:0000256" key="7">
    <source>
        <dbReference type="ARBA" id="ARBA00023239"/>
    </source>
</evidence>
<name>A0A9P6M925_9FUNG</name>
<keyword evidence="2" id="KW-0645">Protease</keyword>
<dbReference type="GO" id="GO:0003697">
    <property type="term" value="F:single-stranded DNA binding"/>
    <property type="evidence" value="ECO:0007669"/>
    <property type="project" value="InterPro"/>
</dbReference>
<dbReference type="InterPro" id="IPR036590">
    <property type="entry name" value="SRAP-like"/>
</dbReference>
<protein>
    <recommendedName>
        <fullName evidence="11">DUF159-domain-containing protein</fullName>
    </recommendedName>
</protein>
<keyword evidence="3" id="KW-0227">DNA damage</keyword>
<keyword evidence="6" id="KW-0238">DNA-binding</keyword>
<evidence type="ECO:0000313" key="9">
    <source>
        <dbReference type="EMBL" id="KAF9981279.1"/>
    </source>
</evidence>
<comment type="similarity">
    <text evidence="1">Belongs to the SOS response-associated peptidase family.</text>
</comment>
<evidence type="ECO:0008006" key="11">
    <source>
        <dbReference type="Google" id="ProtNLM"/>
    </source>
</evidence>
<evidence type="ECO:0000256" key="3">
    <source>
        <dbReference type="ARBA" id="ARBA00022763"/>
    </source>
</evidence>
<dbReference type="PROSITE" id="PS50330">
    <property type="entry name" value="UIM"/>
    <property type="match status" value="1"/>
</dbReference>
<dbReference type="Proteomes" id="UP000749646">
    <property type="component" value="Unassembled WGS sequence"/>
</dbReference>
<dbReference type="AlphaFoldDB" id="A0A9P6M925"/>
<dbReference type="Gene3D" id="3.90.1680.10">
    <property type="entry name" value="SOS response associated peptidase-like"/>
    <property type="match status" value="1"/>
</dbReference>
<evidence type="ECO:0000313" key="10">
    <source>
        <dbReference type="Proteomes" id="UP000749646"/>
    </source>
</evidence>
<evidence type="ECO:0000256" key="8">
    <source>
        <dbReference type="SAM" id="MobiDB-lite"/>
    </source>
</evidence>
<feature type="compositionally biased region" description="Basic and acidic residues" evidence="8">
    <location>
        <begin position="315"/>
        <end position="357"/>
    </location>
</feature>
<feature type="region of interest" description="Disordered" evidence="8">
    <location>
        <begin position="298"/>
        <end position="413"/>
    </location>
</feature>
<dbReference type="GO" id="GO:0008233">
    <property type="term" value="F:peptidase activity"/>
    <property type="evidence" value="ECO:0007669"/>
    <property type="project" value="UniProtKB-KW"/>
</dbReference>
<keyword evidence="5" id="KW-0190">Covalent protein-DNA linkage</keyword>
<dbReference type="GO" id="GO:0006508">
    <property type="term" value="P:proteolysis"/>
    <property type="evidence" value="ECO:0007669"/>
    <property type="project" value="UniProtKB-KW"/>
</dbReference>
<feature type="compositionally biased region" description="Polar residues" evidence="8">
    <location>
        <begin position="587"/>
        <end position="596"/>
    </location>
</feature>
<dbReference type="Pfam" id="PF02586">
    <property type="entry name" value="SRAP"/>
    <property type="match status" value="1"/>
</dbReference>
<keyword evidence="10" id="KW-1185">Reference proteome</keyword>
<feature type="region of interest" description="Disordered" evidence="8">
    <location>
        <begin position="458"/>
        <end position="479"/>
    </location>
</feature>
<dbReference type="GO" id="GO:0016829">
    <property type="term" value="F:lyase activity"/>
    <property type="evidence" value="ECO:0007669"/>
    <property type="project" value="UniProtKB-KW"/>
</dbReference>
<dbReference type="InterPro" id="IPR003738">
    <property type="entry name" value="SRAP"/>
</dbReference>
<organism evidence="9 10">
    <name type="scientific">Modicella reniformis</name>
    <dbReference type="NCBI Taxonomy" id="1440133"/>
    <lineage>
        <taxon>Eukaryota</taxon>
        <taxon>Fungi</taxon>
        <taxon>Fungi incertae sedis</taxon>
        <taxon>Mucoromycota</taxon>
        <taxon>Mortierellomycotina</taxon>
        <taxon>Mortierellomycetes</taxon>
        <taxon>Mortierellales</taxon>
        <taxon>Mortierellaceae</taxon>
        <taxon>Modicella</taxon>
    </lineage>
</organism>
<evidence type="ECO:0000256" key="6">
    <source>
        <dbReference type="ARBA" id="ARBA00023125"/>
    </source>
</evidence>
<keyword evidence="7" id="KW-0456">Lyase</keyword>
<feature type="region of interest" description="Disordered" evidence="8">
    <location>
        <begin position="528"/>
        <end position="602"/>
    </location>
</feature>
<dbReference type="EMBL" id="JAAAHW010003721">
    <property type="protein sequence ID" value="KAF9981279.1"/>
    <property type="molecule type" value="Genomic_DNA"/>
</dbReference>
<gene>
    <name evidence="9" type="ORF">BGZ65_004130</name>
</gene>
<evidence type="ECO:0000256" key="5">
    <source>
        <dbReference type="ARBA" id="ARBA00023124"/>
    </source>
</evidence>
<evidence type="ECO:0000256" key="1">
    <source>
        <dbReference type="ARBA" id="ARBA00008136"/>
    </source>
</evidence>
<dbReference type="PANTHER" id="PTHR13604">
    <property type="entry name" value="DC12-RELATED"/>
    <property type="match status" value="1"/>
</dbReference>
<dbReference type="PANTHER" id="PTHR13604:SF0">
    <property type="entry name" value="ABASIC SITE PROCESSING PROTEIN HMCES"/>
    <property type="match status" value="1"/>
</dbReference>
<dbReference type="SUPFAM" id="SSF143081">
    <property type="entry name" value="BB1717-like"/>
    <property type="match status" value="1"/>
</dbReference>
<evidence type="ECO:0000256" key="4">
    <source>
        <dbReference type="ARBA" id="ARBA00022801"/>
    </source>
</evidence>
<evidence type="ECO:0000256" key="2">
    <source>
        <dbReference type="ARBA" id="ARBA00022670"/>
    </source>
</evidence>
<reference evidence="9" key="1">
    <citation type="journal article" date="2020" name="Fungal Divers.">
        <title>Resolving the Mortierellaceae phylogeny through synthesis of multi-gene phylogenetics and phylogenomics.</title>
        <authorList>
            <person name="Vandepol N."/>
            <person name="Liber J."/>
            <person name="Desiro A."/>
            <person name="Na H."/>
            <person name="Kennedy M."/>
            <person name="Barry K."/>
            <person name="Grigoriev I.V."/>
            <person name="Miller A.N."/>
            <person name="O'Donnell K."/>
            <person name="Stajich J.E."/>
            <person name="Bonito G."/>
        </authorList>
    </citation>
    <scope>NUCLEOTIDE SEQUENCE</scope>
    <source>
        <strain evidence="9">MES-2147</strain>
    </source>
</reference>